<dbReference type="SUPFAM" id="SSF49401">
    <property type="entry name" value="Bacterial adhesins"/>
    <property type="match status" value="1"/>
</dbReference>
<dbReference type="KEGG" id="cars:E1B03_17505"/>
<dbReference type="InterPro" id="IPR050263">
    <property type="entry name" value="Bact_Fimbrial_Adh_Pro"/>
</dbReference>
<evidence type="ECO:0000313" key="3">
    <source>
        <dbReference type="Proteomes" id="UP000293850"/>
    </source>
</evidence>
<reference evidence="2 3" key="1">
    <citation type="submission" date="2019-03" db="EMBL/GenBank/DDBJ databases">
        <title>Complete genome sequence of an arsenate-respiring bacteria, Citrobacter sp. LY-1.</title>
        <authorList>
            <person name="Wang H."/>
            <person name="Liu Y."/>
            <person name="Li Q."/>
            <person name="Huang J."/>
        </authorList>
    </citation>
    <scope>NUCLEOTIDE SEQUENCE [LARGE SCALE GENOMIC DNA]</scope>
    <source>
        <strain evidence="2 3">LY-1</strain>
    </source>
</reference>
<feature type="signal peptide" evidence="1">
    <location>
        <begin position="1"/>
        <end position="22"/>
    </location>
</feature>
<feature type="chain" id="PRO_5020768258" evidence="1">
    <location>
        <begin position="23"/>
        <end position="184"/>
    </location>
</feature>
<keyword evidence="1" id="KW-0732">Signal</keyword>
<protein>
    <submittedName>
        <fullName evidence="2">Fimbrial protein</fullName>
    </submittedName>
</protein>
<dbReference type="AlphaFoldDB" id="A0A4P6WT22"/>
<dbReference type="Proteomes" id="UP000293850">
    <property type="component" value="Chromosome"/>
</dbReference>
<sequence length="184" mass="18995">MKRSIISAAVLSAVFMSAGAFAANETGSLTITGTVENSSCYFKNSDAKSTITLPNIDASRFAGLSTGATVGDGKMDDDSTPMVIVCPVGTELNTVRITGAQFTSGVLNKTAGDANGVGFNLALGDKQITDAEESNLKDKLTSRTTEDGVEYTLDFKAKYARLSSDVPVTAGTLSSVLTISVSAD</sequence>
<dbReference type="GO" id="GO:0009289">
    <property type="term" value="C:pilus"/>
    <property type="evidence" value="ECO:0007669"/>
    <property type="project" value="InterPro"/>
</dbReference>
<gene>
    <name evidence="2" type="ORF">E1B03_17505</name>
</gene>
<dbReference type="GO" id="GO:0043709">
    <property type="term" value="P:cell adhesion involved in single-species biofilm formation"/>
    <property type="evidence" value="ECO:0007669"/>
    <property type="project" value="TreeGrafter"/>
</dbReference>
<dbReference type="RefSeq" id="WP_103770484.1">
    <property type="nucleotide sequence ID" value="NZ_CP037864.1"/>
</dbReference>
<dbReference type="EMBL" id="CP037864">
    <property type="protein sequence ID" value="QBM24128.1"/>
    <property type="molecule type" value="Genomic_DNA"/>
</dbReference>
<keyword evidence="3" id="KW-1185">Reference proteome</keyword>
<organism evidence="2 3">
    <name type="scientific">Citrobacter arsenatis</name>
    <dbReference type="NCBI Taxonomy" id="2546350"/>
    <lineage>
        <taxon>Bacteria</taxon>
        <taxon>Pseudomonadati</taxon>
        <taxon>Pseudomonadota</taxon>
        <taxon>Gammaproteobacteria</taxon>
        <taxon>Enterobacterales</taxon>
        <taxon>Enterobacteriaceae</taxon>
        <taxon>Citrobacter</taxon>
    </lineage>
</organism>
<proteinExistence type="predicted"/>
<dbReference type="InterPro" id="IPR036937">
    <property type="entry name" value="Adhesion_dom_fimbrial_sf"/>
</dbReference>
<dbReference type="PANTHER" id="PTHR33420:SF32">
    <property type="entry name" value="FIMBRIAL-LIKE PROTEIN"/>
    <property type="match status" value="1"/>
</dbReference>
<dbReference type="Gene3D" id="2.60.40.1090">
    <property type="entry name" value="Fimbrial-type adhesion domain"/>
    <property type="match status" value="1"/>
</dbReference>
<accession>A0A4P6WT22</accession>
<dbReference type="PANTHER" id="PTHR33420">
    <property type="entry name" value="FIMBRIAL SUBUNIT ELFA-RELATED"/>
    <property type="match status" value="1"/>
</dbReference>
<evidence type="ECO:0000256" key="1">
    <source>
        <dbReference type="SAM" id="SignalP"/>
    </source>
</evidence>
<dbReference type="InterPro" id="IPR008966">
    <property type="entry name" value="Adhesion_dom_sf"/>
</dbReference>
<name>A0A4P6WT22_9ENTR</name>
<evidence type="ECO:0000313" key="2">
    <source>
        <dbReference type="EMBL" id="QBM24128.1"/>
    </source>
</evidence>